<evidence type="ECO:0000256" key="1">
    <source>
        <dbReference type="SAM" id="SignalP"/>
    </source>
</evidence>
<dbReference type="EMBL" id="VSWC01000157">
    <property type="protein sequence ID" value="KAA1074505.1"/>
    <property type="molecule type" value="Genomic_DNA"/>
</dbReference>
<evidence type="ECO:0000313" key="3">
    <source>
        <dbReference type="Proteomes" id="UP000324748"/>
    </source>
</evidence>
<protein>
    <submittedName>
        <fullName evidence="2">Uncharacterized protein</fullName>
    </submittedName>
</protein>
<keyword evidence="1" id="KW-0732">Signal</keyword>
<gene>
    <name evidence="2" type="ORF">PGT21_008120</name>
</gene>
<reference evidence="2 3" key="1">
    <citation type="submission" date="2019-05" db="EMBL/GenBank/DDBJ databases">
        <title>Emergence of the Ug99 lineage of the wheat stem rust pathogen through somatic hybridization.</title>
        <authorList>
            <person name="Li F."/>
            <person name="Upadhyaya N.M."/>
            <person name="Sperschneider J."/>
            <person name="Matny O."/>
            <person name="Nguyen-Phuc H."/>
            <person name="Mago R."/>
            <person name="Raley C."/>
            <person name="Miller M.E."/>
            <person name="Silverstein K.A.T."/>
            <person name="Henningsen E."/>
            <person name="Hirsch C.D."/>
            <person name="Visser B."/>
            <person name="Pretorius Z.A."/>
            <person name="Steffenson B.J."/>
            <person name="Schwessinger B."/>
            <person name="Dodds P.N."/>
            <person name="Figueroa M."/>
        </authorList>
    </citation>
    <scope>NUCLEOTIDE SEQUENCE [LARGE SCALE GENOMIC DNA]</scope>
    <source>
        <strain evidence="2">21-0</strain>
    </source>
</reference>
<evidence type="ECO:0000313" key="2">
    <source>
        <dbReference type="EMBL" id="KAA1074505.1"/>
    </source>
</evidence>
<comment type="caution">
    <text evidence="2">The sequence shown here is derived from an EMBL/GenBank/DDBJ whole genome shotgun (WGS) entry which is preliminary data.</text>
</comment>
<proteinExistence type="predicted"/>
<accession>A0A5B0MCC5</accession>
<feature type="chain" id="PRO_5022924399" evidence="1">
    <location>
        <begin position="23"/>
        <end position="86"/>
    </location>
</feature>
<dbReference type="AlphaFoldDB" id="A0A5B0MCC5"/>
<organism evidence="2 3">
    <name type="scientific">Puccinia graminis f. sp. tritici</name>
    <dbReference type="NCBI Taxonomy" id="56615"/>
    <lineage>
        <taxon>Eukaryota</taxon>
        <taxon>Fungi</taxon>
        <taxon>Dikarya</taxon>
        <taxon>Basidiomycota</taxon>
        <taxon>Pucciniomycotina</taxon>
        <taxon>Pucciniomycetes</taxon>
        <taxon>Pucciniales</taxon>
        <taxon>Pucciniaceae</taxon>
        <taxon>Puccinia</taxon>
    </lineage>
</organism>
<dbReference type="Proteomes" id="UP000324748">
    <property type="component" value="Unassembled WGS sequence"/>
</dbReference>
<sequence>MLLSIQLTLVLHFFTFLSMSLVDENPNAKLGTAPQSQIIIRGFQNIFIQARPISSGVFVQYHYGVVHEGAESNVALSFNGRSFRLS</sequence>
<keyword evidence="3" id="KW-1185">Reference proteome</keyword>
<name>A0A5B0MCC5_PUCGR</name>
<feature type="signal peptide" evidence="1">
    <location>
        <begin position="1"/>
        <end position="22"/>
    </location>
</feature>